<evidence type="ECO:0000313" key="1">
    <source>
        <dbReference type="EMBL" id="KAJ8883548.1"/>
    </source>
</evidence>
<protein>
    <submittedName>
        <fullName evidence="1">Uncharacterized protein</fullName>
    </submittedName>
</protein>
<keyword evidence="2" id="KW-1185">Reference proteome</keyword>
<dbReference type="Proteomes" id="UP001159363">
    <property type="component" value="Chromosome 4"/>
</dbReference>
<comment type="caution">
    <text evidence="1">The sequence shown here is derived from an EMBL/GenBank/DDBJ whole genome shotgun (WGS) entry which is preliminary data.</text>
</comment>
<sequence>MRTLGYYDIQPHRWNQDFHRQSCCLVVSYELPFQLMLQSIRECNSYLKTRSKMTYDRRHSIKELEPLVPGEQVWIPDLKRQGTIHGTAKYLRSLYLSEAATLRRNRRQVIKVLEEESRKWVPVKVTNIQGAADTARPVVSGEAKRSMVAEPFDQDTPPRLLRGVTILRVSNRWARRSVQQGRGRSVQQGKGSM</sequence>
<dbReference type="EMBL" id="JARBHB010000005">
    <property type="protein sequence ID" value="KAJ8883548.1"/>
    <property type="molecule type" value="Genomic_DNA"/>
</dbReference>
<accession>A0ABQ9HGU1</accession>
<proteinExistence type="predicted"/>
<evidence type="ECO:0000313" key="2">
    <source>
        <dbReference type="Proteomes" id="UP001159363"/>
    </source>
</evidence>
<name>A0ABQ9HGU1_9NEOP</name>
<organism evidence="1 2">
    <name type="scientific">Dryococelus australis</name>
    <dbReference type="NCBI Taxonomy" id="614101"/>
    <lineage>
        <taxon>Eukaryota</taxon>
        <taxon>Metazoa</taxon>
        <taxon>Ecdysozoa</taxon>
        <taxon>Arthropoda</taxon>
        <taxon>Hexapoda</taxon>
        <taxon>Insecta</taxon>
        <taxon>Pterygota</taxon>
        <taxon>Neoptera</taxon>
        <taxon>Polyneoptera</taxon>
        <taxon>Phasmatodea</taxon>
        <taxon>Verophasmatodea</taxon>
        <taxon>Anareolatae</taxon>
        <taxon>Phasmatidae</taxon>
        <taxon>Eurycanthinae</taxon>
        <taxon>Dryococelus</taxon>
    </lineage>
</organism>
<gene>
    <name evidence="1" type="ORF">PR048_015392</name>
</gene>
<reference evidence="1 2" key="1">
    <citation type="submission" date="2023-02" db="EMBL/GenBank/DDBJ databases">
        <title>LHISI_Scaffold_Assembly.</title>
        <authorList>
            <person name="Stuart O.P."/>
            <person name="Cleave R."/>
            <person name="Magrath M.J.L."/>
            <person name="Mikheyev A.S."/>
        </authorList>
    </citation>
    <scope>NUCLEOTIDE SEQUENCE [LARGE SCALE GENOMIC DNA]</scope>
    <source>
        <strain evidence="1">Daus_M_001</strain>
        <tissue evidence="1">Leg muscle</tissue>
    </source>
</reference>